<name>A0A839IN38_9GAMM</name>
<evidence type="ECO:0000256" key="2">
    <source>
        <dbReference type="SAM" id="Phobius"/>
    </source>
</evidence>
<dbReference type="RefSeq" id="WP_182807704.1">
    <property type="nucleotide sequence ID" value="NZ_JACJFM010000004.1"/>
</dbReference>
<reference evidence="3 4" key="1">
    <citation type="submission" date="2020-08" db="EMBL/GenBank/DDBJ databases">
        <title>Oceanospirillum sp. nov. isolated from marine sediment.</title>
        <authorList>
            <person name="Ji X."/>
        </authorList>
    </citation>
    <scope>NUCLEOTIDE SEQUENCE [LARGE SCALE GENOMIC DNA]</scope>
    <source>
        <strain evidence="3 4">D5</strain>
    </source>
</reference>
<accession>A0A839IN38</accession>
<keyword evidence="2" id="KW-0472">Membrane</keyword>
<evidence type="ECO:0000256" key="1">
    <source>
        <dbReference type="SAM" id="MobiDB-lite"/>
    </source>
</evidence>
<feature type="transmembrane region" description="Helical" evidence="2">
    <location>
        <begin position="395"/>
        <end position="413"/>
    </location>
</feature>
<gene>
    <name evidence="3" type="ORF">H4O21_04735</name>
</gene>
<dbReference type="AlphaFoldDB" id="A0A839IN38"/>
<keyword evidence="2" id="KW-0812">Transmembrane</keyword>
<evidence type="ECO:0000313" key="4">
    <source>
        <dbReference type="Proteomes" id="UP000565262"/>
    </source>
</evidence>
<sequence>MGILTGDSKKTTTNNFHDQGNNNNTTGTQDFSSVGSVDDGTIVDTDGGNSIAGVSSGKNSTINLSITDAGAIEGANEATLAALDNTALLAADTTGKLLGANDNITALAGVTVDNNTALAGEVVANNTALAGEVVENNTALAGNAIDDMAALSGVFSNNITALAGEMMGGANASAQAAANAASAAVSASNSSIALAGNTNDNITALAGQIVGNSNAATQTFSDFATTAHSNNTALAGAGFNALNANSESSLAVLNNIATEAMNMAETGMGAIRDTAGMGFTTAQNISGMGFTTAQNVAQTGLDKLGDSGVFAMTALSNESAHSKEALTTLAGYALAVAEEQYDIGMTQLGMSNRSAQADMVSIAGRSADLMSDTLGNVLTNGQVSMQQAANEGMKTVGWVAGAAVVAIVLMIAIKG</sequence>
<feature type="region of interest" description="Disordered" evidence="1">
    <location>
        <begin position="1"/>
        <end position="39"/>
    </location>
</feature>
<dbReference type="EMBL" id="JACJFM010000004">
    <property type="protein sequence ID" value="MBB1485919.1"/>
    <property type="molecule type" value="Genomic_DNA"/>
</dbReference>
<dbReference type="Proteomes" id="UP000565262">
    <property type="component" value="Unassembled WGS sequence"/>
</dbReference>
<feature type="compositionally biased region" description="Low complexity" evidence="1">
    <location>
        <begin position="20"/>
        <end position="39"/>
    </location>
</feature>
<keyword evidence="4" id="KW-1185">Reference proteome</keyword>
<protein>
    <submittedName>
        <fullName evidence="3">Uncharacterized protein</fullName>
    </submittedName>
</protein>
<evidence type="ECO:0000313" key="3">
    <source>
        <dbReference type="EMBL" id="MBB1485919.1"/>
    </source>
</evidence>
<keyword evidence="2" id="KW-1133">Transmembrane helix</keyword>
<organism evidence="3 4">
    <name type="scientific">Oceanospirillum sediminis</name>
    <dbReference type="NCBI Taxonomy" id="2760088"/>
    <lineage>
        <taxon>Bacteria</taxon>
        <taxon>Pseudomonadati</taxon>
        <taxon>Pseudomonadota</taxon>
        <taxon>Gammaproteobacteria</taxon>
        <taxon>Oceanospirillales</taxon>
        <taxon>Oceanospirillaceae</taxon>
        <taxon>Oceanospirillum</taxon>
    </lineage>
</organism>
<proteinExistence type="predicted"/>
<comment type="caution">
    <text evidence="3">The sequence shown here is derived from an EMBL/GenBank/DDBJ whole genome shotgun (WGS) entry which is preliminary data.</text>
</comment>